<evidence type="ECO:0000256" key="1">
    <source>
        <dbReference type="SAM" id="MobiDB-lite"/>
    </source>
</evidence>
<dbReference type="EMBL" id="JAVREX010000001">
    <property type="protein sequence ID" value="MDT0426184.1"/>
    <property type="molecule type" value="Genomic_DNA"/>
</dbReference>
<feature type="compositionally biased region" description="Pro residues" evidence="1">
    <location>
        <begin position="259"/>
        <end position="272"/>
    </location>
</feature>
<feature type="compositionally biased region" description="Basic and acidic residues" evidence="1">
    <location>
        <begin position="204"/>
        <end position="213"/>
    </location>
</feature>
<organism evidence="2 3">
    <name type="scientific">Streptomyces salyersiae</name>
    <dbReference type="NCBI Taxonomy" id="3075530"/>
    <lineage>
        <taxon>Bacteria</taxon>
        <taxon>Bacillati</taxon>
        <taxon>Actinomycetota</taxon>
        <taxon>Actinomycetes</taxon>
        <taxon>Kitasatosporales</taxon>
        <taxon>Streptomycetaceae</taxon>
        <taxon>Streptomyces</taxon>
    </lineage>
</organism>
<name>A0ABU2RE40_9ACTN</name>
<sequence length="448" mass="44615">MSVRRAVPMRGAAGDPGDALTPGGPRGRKDTSPTATGPDADTQGPTSESPEALGGSPEAEGSESKAPEGADTRQQTEERAGGAGAAGATGGGGTARGIGAPGPTAEGAAGPASANSEETAVVPATTPASPSAPEPAAALATAGTVGGSPDAEVAVAAAGSGGAGAGTHADDVPPGSRPKKPMLAAAAIVGAILISVPFLVAGQDDRKPEKDHTQNAAGTVLDTDRVVVPETYTSKSPSPSATPSKEKEEKKETEKPSESPAPQPVIAPPPSTPKSKPTATVTAKAPLNTAAGALSSLAKNDPQGRHICYRAFVYGSGWQAPVCDGTMTGTTGQGKQITALNIAVWNVGGSSANALLNDPASTSGKAKWAPNWTATIADGKDNYIGSSKKDAPFMTGFAMNIGKGSVCHTAKMRGGGWGSQFCKNARPEYMFVGTTANENWFEAVKLTV</sequence>
<feature type="compositionally biased region" description="Low complexity" evidence="1">
    <location>
        <begin position="101"/>
        <end position="158"/>
    </location>
</feature>
<dbReference type="Pfam" id="PF07538">
    <property type="entry name" value="ChW"/>
    <property type="match status" value="1"/>
</dbReference>
<feature type="region of interest" description="Disordered" evidence="1">
    <location>
        <begin position="1"/>
        <end position="180"/>
    </location>
</feature>
<evidence type="ECO:0000313" key="3">
    <source>
        <dbReference type="Proteomes" id="UP001183777"/>
    </source>
</evidence>
<feature type="compositionally biased region" description="Gly residues" evidence="1">
    <location>
        <begin position="81"/>
        <end position="100"/>
    </location>
</feature>
<feature type="compositionally biased region" description="Low complexity" evidence="1">
    <location>
        <begin position="233"/>
        <end position="243"/>
    </location>
</feature>
<dbReference type="RefSeq" id="WP_307817500.1">
    <property type="nucleotide sequence ID" value="NZ_JAVREX010000001.1"/>
</dbReference>
<evidence type="ECO:0000313" key="2">
    <source>
        <dbReference type="EMBL" id="MDT0426184.1"/>
    </source>
</evidence>
<feature type="compositionally biased region" description="Basic and acidic residues" evidence="1">
    <location>
        <begin position="62"/>
        <end position="80"/>
    </location>
</feature>
<keyword evidence="3" id="KW-1185">Reference proteome</keyword>
<gene>
    <name evidence="2" type="ORF">RM649_00740</name>
</gene>
<reference evidence="3" key="1">
    <citation type="submission" date="2023-07" db="EMBL/GenBank/DDBJ databases">
        <title>30 novel species of actinomycetes from the DSMZ collection.</title>
        <authorList>
            <person name="Nouioui I."/>
        </authorList>
    </citation>
    <scope>NUCLEOTIDE SEQUENCE [LARGE SCALE GENOMIC DNA]</scope>
    <source>
        <strain evidence="3">DSM 41770</strain>
    </source>
</reference>
<protein>
    <submittedName>
        <fullName evidence="2">Hydrogenase expression protein HypA</fullName>
    </submittedName>
</protein>
<comment type="caution">
    <text evidence="2">The sequence shown here is derived from an EMBL/GenBank/DDBJ whole genome shotgun (WGS) entry which is preliminary data.</text>
</comment>
<dbReference type="InterPro" id="IPR006637">
    <property type="entry name" value="ChW"/>
</dbReference>
<feature type="region of interest" description="Disordered" evidence="1">
    <location>
        <begin position="204"/>
        <end position="280"/>
    </location>
</feature>
<dbReference type="Proteomes" id="UP001183777">
    <property type="component" value="Unassembled WGS sequence"/>
</dbReference>
<accession>A0ABU2RE40</accession>
<dbReference type="SMART" id="SM00728">
    <property type="entry name" value="ChW"/>
    <property type="match status" value="1"/>
</dbReference>
<feature type="compositionally biased region" description="Basic and acidic residues" evidence="1">
    <location>
        <begin position="244"/>
        <end position="257"/>
    </location>
</feature>
<proteinExistence type="predicted"/>